<dbReference type="EMBL" id="CM046394">
    <property type="protein sequence ID" value="KAI8547335.1"/>
    <property type="molecule type" value="Genomic_DNA"/>
</dbReference>
<proteinExistence type="predicted"/>
<name>A0ACC0N2E2_RHOML</name>
<sequence length="204" mass="22430">MPSETKESVIGEANDGRPSLKTCGGRRVTRTQLPPFSRSVASKYLVDLKIKIAALEKETPAQIFSPKMPPRQVSSKVLVGKKKHSSFPVPSEQSCTGENSIPVGNFAHLKKAYKTFVALKVKQTGLGWDEATGTFTMSDTEWQLYLQPTVLLQNLSCTCKESTGMSSSHGASWQYQYEQGSSNSDGDDMMIIEMISSSDNERQP</sequence>
<dbReference type="Proteomes" id="UP001062846">
    <property type="component" value="Chromosome 7"/>
</dbReference>
<evidence type="ECO:0000313" key="1">
    <source>
        <dbReference type="EMBL" id="KAI8547335.1"/>
    </source>
</evidence>
<accession>A0ACC0N2E2</accession>
<evidence type="ECO:0000313" key="2">
    <source>
        <dbReference type="Proteomes" id="UP001062846"/>
    </source>
</evidence>
<protein>
    <submittedName>
        <fullName evidence="1">Uncharacterized protein</fullName>
    </submittedName>
</protein>
<comment type="caution">
    <text evidence="1">The sequence shown here is derived from an EMBL/GenBank/DDBJ whole genome shotgun (WGS) entry which is preliminary data.</text>
</comment>
<gene>
    <name evidence="1" type="ORF">RHMOL_Rhmol07G0187300</name>
</gene>
<keyword evidence="2" id="KW-1185">Reference proteome</keyword>
<reference evidence="1" key="1">
    <citation type="submission" date="2022-02" db="EMBL/GenBank/DDBJ databases">
        <title>Plant Genome Project.</title>
        <authorList>
            <person name="Zhang R.-G."/>
        </authorList>
    </citation>
    <scope>NUCLEOTIDE SEQUENCE</scope>
    <source>
        <strain evidence="1">AT1</strain>
    </source>
</reference>
<organism evidence="1 2">
    <name type="scientific">Rhododendron molle</name>
    <name type="common">Chinese azalea</name>
    <name type="synonym">Azalea mollis</name>
    <dbReference type="NCBI Taxonomy" id="49168"/>
    <lineage>
        <taxon>Eukaryota</taxon>
        <taxon>Viridiplantae</taxon>
        <taxon>Streptophyta</taxon>
        <taxon>Embryophyta</taxon>
        <taxon>Tracheophyta</taxon>
        <taxon>Spermatophyta</taxon>
        <taxon>Magnoliopsida</taxon>
        <taxon>eudicotyledons</taxon>
        <taxon>Gunneridae</taxon>
        <taxon>Pentapetalae</taxon>
        <taxon>asterids</taxon>
        <taxon>Ericales</taxon>
        <taxon>Ericaceae</taxon>
        <taxon>Ericoideae</taxon>
        <taxon>Rhodoreae</taxon>
        <taxon>Rhododendron</taxon>
    </lineage>
</organism>